<reference evidence="1" key="1">
    <citation type="submission" date="2022-06" db="EMBL/GenBank/DDBJ databases">
        <authorList>
            <person name="Legras J.-L."/>
            <person name="Devillers H."/>
            <person name="Grondin C."/>
        </authorList>
    </citation>
    <scope>NUCLEOTIDE SEQUENCE</scope>
    <source>
        <strain evidence="1">CLIB 1444</strain>
    </source>
</reference>
<evidence type="ECO:0000313" key="1">
    <source>
        <dbReference type="EMBL" id="CAH6721585.1"/>
    </source>
</evidence>
<proteinExistence type="predicted"/>
<dbReference type="EMBL" id="CALSDN010000006">
    <property type="protein sequence ID" value="CAH6721585.1"/>
    <property type="molecule type" value="Genomic_DNA"/>
</dbReference>
<gene>
    <name evidence="1" type="ORF">CLIB1444_06S05534</name>
</gene>
<accession>A0ACA9Y9Z9</accession>
<dbReference type="Proteomes" id="UP001152531">
    <property type="component" value="Unassembled WGS sequence"/>
</dbReference>
<organism evidence="1 2">
    <name type="scientific">[Candida] jaroonii</name>
    <dbReference type="NCBI Taxonomy" id="467808"/>
    <lineage>
        <taxon>Eukaryota</taxon>
        <taxon>Fungi</taxon>
        <taxon>Dikarya</taxon>
        <taxon>Ascomycota</taxon>
        <taxon>Saccharomycotina</taxon>
        <taxon>Pichiomycetes</taxon>
        <taxon>Debaryomycetaceae</taxon>
        <taxon>Yamadazyma</taxon>
    </lineage>
</organism>
<keyword evidence="1" id="KW-0472">Membrane</keyword>
<keyword evidence="1" id="KW-0812">Transmembrane</keyword>
<comment type="caution">
    <text evidence="1">The sequence shown here is derived from an EMBL/GenBank/DDBJ whole genome shotgun (WGS) entry which is preliminary data.</text>
</comment>
<evidence type="ECO:0000313" key="2">
    <source>
        <dbReference type="Proteomes" id="UP001152531"/>
    </source>
</evidence>
<name>A0ACA9Y9Z9_9ASCO</name>
<protein>
    <submittedName>
        <fullName evidence="1">Ferric reductase transmembrane component 3</fullName>
    </submittedName>
</protein>
<keyword evidence="2" id="KW-1185">Reference proteome</keyword>
<sequence length="717" mass="82180">MLKKFLLICMIPLIYAISYETYDDFSIAMYGCLKTIGVTATVCEEAKGEEEEDPLGCYCITDAGFGTFTNCLVKGYNNNTERIDQFISKCKHHNVSMTREQFWDRYDITQSNLTNVSAIEGFNATLLFPYPVDIDFKQFELDKRYNYINLMNFNYSILFGYVLMVYWLAVLVIASVVNWTIYLFPNFTGKFTGPISNWWRKNVTLPAFYGKKKTNAAKYLMILPSRMETIILTVFTILMAAFCGIGIYPVYGNSMYPSITGSLARLVAIRTGVVVTFMIPLLVLFAGRNNFLQWLTRWNFATFITYHRFISRIVILVVFVHAITFTVTDFIKMSYFRHMSRPFVRWGVVAGAAGAIIIFQGMLYARRKSYELFLIIHILMALFFIVGGYYHVEEFGYAPFMWATVASWAFDRVIRISRLMSFGSPQATVTLLAEETLRVVIPKPSYWHAIPGGHAFIHFLRPSCFWQSHPFTFTDSSENDNYIVMYIKLKGGVTHGVYKYLNQFPGKSAKIRVLVEGPYGEATSAKKYKNAVFIAGGNGIPGIYSECIDLARKKPNAQLKLIWILREWKSLAWFYQELKTLNNTNINTTIYITKPDETSGFHHLKTLSDNESSSLNIEKEEVNINDNEDKEKKGSDSESVYSLVDSIKCELSHIDFREGRPKVEDLIKQEISNSDGSTAFITCGHPVMVDEVRYSVASNLHLSKHRVEYFEQLQVWA</sequence>